<dbReference type="RefSeq" id="WP_345225316.1">
    <property type="nucleotide sequence ID" value="NZ_BAABHA010000010.1"/>
</dbReference>
<proteinExistence type="predicted"/>
<keyword evidence="2" id="KW-1185">Reference proteome</keyword>
<reference evidence="2" key="1">
    <citation type="journal article" date="2019" name="Int. J. Syst. Evol. Microbiol.">
        <title>The Global Catalogue of Microorganisms (GCM) 10K type strain sequencing project: providing services to taxonomists for standard genome sequencing and annotation.</title>
        <authorList>
            <consortium name="The Broad Institute Genomics Platform"/>
            <consortium name="The Broad Institute Genome Sequencing Center for Infectious Disease"/>
            <person name="Wu L."/>
            <person name="Ma J."/>
        </authorList>
    </citation>
    <scope>NUCLEOTIDE SEQUENCE [LARGE SCALE GENOMIC DNA]</scope>
    <source>
        <strain evidence="2">JCM 17924</strain>
    </source>
</reference>
<comment type="caution">
    <text evidence="1">The sequence shown here is derived from an EMBL/GenBank/DDBJ whole genome shotgun (WGS) entry which is preliminary data.</text>
</comment>
<organism evidence="1 2">
    <name type="scientific">Hymenobacter koreensis</name>
    <dbReference type="NCBI Taxonomy" id="1084523"/>
    <lineage>
        <taxon>Bacteria</taxon>
        <taxon>Pseudomonadati</taxon>
        <taxon>Bacteroidota</taxon>
        <taxon>Cytophagia</taxon>
        <taxon>Cytophagales</taxon>
        <taxon>Hymenobacteraceae</taxon>
        <taxon>Hymenobacter</taxon>
    </lineage>
</organism>
<dbReference type="EMBL" id="BAABHA010000010">
    <property type="protein sequence ID" value="GAA4385337.1"/>
    <property type="molecule type" value="Genomic_DNA"/>
</dbReference>
<protein>
    <recommendedName>
        <fullName evidence="3">Muconolactone isomerase domain-containing protein</fullName>
    </recommendedName>
</protein>
<name>A0ABP8J5B5_9BACT</name>
<gene>
    <name evidence="1" type="ORF">GCM10023186_28600</name>
</gene>
<evidence type="ECO:0000313" key="1">
    <source>
        <dbReference type="EMBL" id="GAA4385337.1"/>
    </source>
</evidence>
<dbReference type="Proteomes" id="UP001500454">
    <property type="component" value="Unassembled WGS sequence"/>
</dbReference>
<evidence type="ECO:0008006" key="3">
    <source>
        <dbReference type="Google" id="ProtNLM"/>
    </source>
</evidence>
<sequence>MALFVVTLRLPDAFDAEFVSTIPRHRAFISSLIDESVILAYAISADRSRGWVTMQGPNTDAVRAVVEQFPLYRFFGGVEIDELFVFDSTASRLPKISLN</sequence>
<evidence type="ECO:0000313" key="2">
    <source>
        <dbReference type="Proteomes" id="UP001500454"/>
    </source>
</evidence>
<accession>A0ABP8J5B5</accession>